<protein>
    <submittedName>
        <fullName evidence="4">Ig-like domain-containing protein</fullName>
    </submittedName>
</protein>
<keyword evidence="2" id="KW-0472">Membrane</keyword>
<organism evidence="4 5">
    <name type="scientific">Blautia liquoris</name>
    <dbReference type="NCBI Taxonomy" id="2779518"/>
    <lineage>
        <taxon>Bacteria</taxon>
        <taxon>Bacillati</taxon>
        <taxon>Bacillota</taxon>
        <taxon>Clostridia</taxon>
        <taxon>Lachnospirales</taxon>
        <taxon>Lachnospiraceae</taxon>
        <taxon>Blautia</taxon>
    </lineage>
</organism>
<gene>
    <name evidence="4" type="ORF">INP51_08460</name>
</gene>
<evidence type="ECO:0000256" key="2">
    <source>
        <dbReference type="SAM" id="Phobius"/>
    </source>
</evidence>
<dbReference type="InterPro" id="IPR008964">
    <property type="entry name" value="Invasin/intimin_cell_adhesion"/>
</dbReference>
<dbReference type="EMBL" id="CP063304">
    <property type="protein sequence ID" value="QOV18087.1"/>
    <property type="molecule type" value="Genomic_DNA"/>
</dbReference>
<feature type="transmembrane region" description="Helical" evidence="2">
    <location>
        <begin position="1331"/>
        <end position="1350"/>
    </location>
</feature>
<dbReference type="Gene3D" id="2.60.40.1080">
    <property type="match status" value="3"/>
</dbReference>
<dbReference type="Gene3D" id="1.50.10.20">
    <property type="match status" value="1"/>
</dbReference>
<feature type="compositionally biased region" description="Polar residues" evidence="1">
    <location>
        <begin position="1236"/>
        <end position="1257"/>
    </location>
</feature>
<feature type="domain" description="BIG2" evidence="3">
    <location>
        <begin position="348"/>
        <end position="426"/>
    </location>
</feature>
<dbReference type="KEGG" id="bliq:INP51_08460"/>
<reference evidence="4 5" key="1">
    <citation type="submission" date="2020-10" db="EMBL/GenBank/DDBJ databases">
        <title>Blautia liquoris sp.nov., isolated from the mud in a fermentation cellar used for the production of Chinese strong-flavoured liquor.</title>
        <authorList>
            <person name="Lu L."/>
        </authorList>
    </citation>
    <scope>NUCLEOTIDE SEQUENCE [LARGE SCALE GENOMIC DNA]</scope>
    <source>
        <strain evidence="4 5">LZLJ-3</strain>
    </source>
</reference>
<name>A0A7M2RES6_9FIRM</name>
<sequence>MRKDKMRMKKILAFLLTFLLCFGGGIYDTVPAKAQGESSSVIVSVEKFTLGKGWITEPEVVPLLGEETVSSLLTRYMEQKGYPLIVNTNTSYGWYLSGITRGDAGGDLQIPDLIKEMADKDNKNLTDTLTNKYAPDLNEFSYASADAGTETSGWMYSVNNDFPGTSMESYTLKNKDVLRIQFTLYGTGLDVSGESPGGNVYDRADKSELFTRLAYINQAMDSWLSTEQDQNAYDHAVETAQKLNATQKEVDQACSALPDQAVVWPESILLSDSSLTLYENDPVTALDAKVYPKNTSFPGISWDSSDVEVASVTQKGRITPHKAGTAMITAMTQNGIRESCAVTVIQRPYTSIRLNKTALSMEAGDTYRLEASGTPENATEPLQITWGSSDSSIAEVSGDGVVTAVSQGTVAVTAQQNGTDIQAACQVTVGDAKELALQAQALIEALPKAGTLTIEDVAEVWTAQDSWESLSDTSKSYLDNSKVLEQKLSRCLSVIQTLTKKYENVNRVASLIEKLPSLSALSMTDRKAVEDAADAYDALKTEEKILVDAAYKKRLEKARSRMEEMVTEVKETKELLASIPNPVTLQDTAAVIAPFEKYESLDEIQKEQLSQGLVQRLMDALDTLPFLITEAVNAIDISASVRPESLQIQTFLQAVAAYDELKDSLAVSEETTGQMEQIKTWIGTGIHAKSGVSADSYWYIQTHAREPENLTEVEKALKKKYTNAKAPSEAWEISYTDIRDQSCYKQERNIALTFSCKDLAKMENPQVFYYSGNGLKKLKPQMDLGLGTALVKTNKSGLFVIADVPIPITGLDMKNMCKVTKGSTLALAPKKIPDDATSKVEYVWESSDASIVSVDGKGNVTGKKAGTAVVTASVKGQAKIKAKTKVTVVTTANSLSKSIKEVIKETAAYAKSTDQSPTLGSEWYVISQARNGMDLNDTYFSVYYNHLANYLKQKNGVLSESAYTEYSKVILAVTAIGKDARNVAGYNLFKPLADFEQVKNQGLNGPIWALIALKSYPDYQIPQISGVAEQTTEKKLLDFILGRQLKDGGWALSGRKADSDMTGMALQSLSPFYNKSGYEDVTKAVNQALDCLGSMQTKTGGYITMGVETSESTAQVITALTSLGIDPKKDTRFVKNGAWTVQNLISYHIGGSGFMHVKAGSGNNGGAAAGEVDGLATGQGFYSLVAYQRLLDGKTALYDMSDLAVKPGGTGDGSGTGLEQAEMTMDIVQGGGRNASGDTSGSKSQSPSTASSRTTDGNAVKKPAAAKKNEQEKTAKKKADEKKPWSFDGSDYKPKTKVLAKEKDTKGKENVPAATNAVLRDDKRIFSKAQIPYVLCLVCGCTVVGVCIYFKKRI</sequence>
<keyword evidence="5" id="KW-1185">Reference proteome</keyword>
<dbReference type="Proteomes" id="UP000593601">
    <property type="component" value="Chromosome"/>
</dbReference>
<dbReference type="Pfam" id="PF02368">
    <property type="entry name" value="Big_2"/>
    <property type="match status" value="3"/>
</dbReference>
<dbReference type="InterPro" id="IPR003343">
    <property type="entry name" value="Big_2"/>
</dbReference>
<evidence type="ECO:0000313" key="4">
    <source>
        <dbReference type="EMBL" id="QOV18087.1"/>
    </source>
</evidence>
<keyword evidence="2" id="KW-1133">Transmembrane helix</keyword>
<feature type="region of interest" description="Disordered" evidence="1">
    <location>
        <begin position="1229"/>
        <end position="1307"/>
    </location>
</feature>
<evidence type="ECO:0000313" key="5">
    <source>
        <dbReference type="Proteomes" id="UP000593601"/>
    </source>
</evidence>
<dbReference type="InterPro" id="IPR008930">
    <property type="entry name" value="Terpenoid_cyclase/PrenylTrfase"/>
</dbReference>
<feature type="domain" description="BIG2" evidence="3">
    <location>
        <begin position="810"/>
        <end position="884"/>
    </location>
</feature>
<dbReference type="SUPFAM" id="SSF49373">
    <property type="entry name" value="Invasin/intimin cell-adhesion fragments"/>
    <property type="match status" value="3"/>
</dbReference>
<keyword evidence="2" id="KW-0812">Transmembrane</keyword>
<dbReference type="SUPFAM" id="SSF48239">
    <property type="entry name" value="Terpenoid cyclases/Protein prenyltransferases"/>
    <property type="match status" value="1"/>
</dbReference>
<dbReference type="RefSeq" id="WP_193734449.1">
    <property type="nucleotide sequence ID" value="NZ_CP063304.1"/>
</dbReference>
<evidence type="ECO:0000256" key="1">
    <source>
        <dbReference type="SAM" id="MobiDB-lite"/>
    </source>
</evidence>
<proteinExistence type="predicted"/>
<feature type="compositionally biased region" description="Basic and acidic residues" evidence="1">
    <location>
        <begin position="1267"/>
        <end position="1307"/>
    </location>
</feature>
<feature type="domain" description="BIG2" evidence="3">
    <location>
        <begin position="264"/>
        <end position="341"/>
    </location>
</feature>
<evidence type="ECO:0000259" key="3">
    <source>
        <dbReference type="SMART" id="SM00635"/>
    </source>
</evidence>
<dbReference type="CDD" id="cd00688">
    <property type="entry name" value="ISOPREN_C2_like"/>
    <property type="match status" value="1"/>
</dbReference>
<accession>A0A7M2RES6</accession>
<dbReference type="SMART" id="SM00635">
    <property type="entry name" value="BID_2"/>
    <property type="match status" value="3"/>
</dbReference>